<reference evidence="1 2" key="1">
    <citation type="journal article" date="2021" name="Commun. Biol.">
        <title>The genome of Shorea leprosula (Dipterocarpaceae) highlights the ecological relevance of drought in aseasonal tropical rainforests.</title>
        <authorList>
            <person name="Ng K.K.S."/>
            <person name="Kobayashi M.J."/>
            <person name="Fawcett J.A."/>
            <person name="Hatakeyama M."/>
            <person name="Paape T."/>
            <person name="Ng C.H."/>
            <person name="Ang C.C."/>
            <person name="Tnah L.H."/>
            <person name="Lee C.T."/>
            <person name="Nishiyama T."/>
            <person name="Sese J."/>
            <person name="O'Brien M.J."/>
            <person name="Copetti D."/>
            <person name="Mohd Noor M.I."/>
            <person name="Ong R.C."/>
            <person name="Putra M."/>
            <person name="Sireger I.Z."/>
            <person name="Indrioko S."/>
            <person name="Kosugi Y."/>
            <person name="Izuno A."/>
            <person name="Isagi Y."/>
            <person name="Lee S.L."/>
            <person name="Shimizu K.K."/>
        </authorList>
    </citation>
    <scope>NUCLEOTIDE SEQUENCE [LARGE SCALE GENOMIC DNA]</scope>
    <source>
        <strain evidence="1">214</strain>
    </source>
</reference>
<dbReference type="EMBL" id="BPVZ01000222">
    <property type="protein sequence ID" value="GKV47148.1"/>
    <property type="molecule type" value="Genomic_DNA"/>
</dbReference>
<evidence type="ECO:0000313" key="1">
    <source>
        <dbReference type="EMBL" id="GKV47148.1"/>
    </source>
</evidence>
<dbReference type="Proteomes" id="UP001054252">
    <property type="component" value="Unassembled WGS sequence"/>
</dbReference>
<dbReference type="AlphaFoldDB" id="A0AAV5ME61"/>
<gene>
    <name evidence="1" type="ORF">SLEP1_g54068</name>
</gene>
<evidence type="ECO:0000313" key="2">
    <source>
        <dbReference type="Proteomes" id="UP001054252"/>
    </source>
</evidence>
<sequence>MQELISDKYQHNEDFNNHYPFLDFSFKNKHKQSQERFKMDFKSFKQFQSMKAGNKNNQITISTKWMRKFRQHESESFLTSPHHSSHHGSKIHWLAKSKTNPRYSIKPRLDITQSALMPLNLEVLNLIQNS</sequence>
<organism evidence="1 2">
    <name type="scientific">Rubroshorea leprosula</name>
    <dbReference type="NCBI Taxonomy" id="152421"/>
    <lineage>
        <taxon>Eukaryota</taxon>
        <taxon>Viridiplantae</taxon>
        <taxon>Streptophyta</taxon>
        <taxon>Embryophyta</taxon>
        <taxon>Tracheophyta</taxon>
        <taxon>Spermatophyta</taxon>
        <taxon>Magnoliopsida</taxon>
        <taxon>eudicotyledons</taxon>
        <taxon>Gunneridae</taxon>
        <taxon>Pentapetalae</taxon>
        <taxon>rosids</taxon>
        <taxon>malvids</taxon>
        <taxon>Malvales</taxon>
        <taxon>Dipterocarpaceae</taxon>
        <taxon>Rubroshorea</taxon>
    </lineage>
</organism>
<comment type="caution">
    <text evidence="1">The sequence shown here is derived from an EMBL/GenBank/DDBJ whole genome shotgun (WGS) entry which is preliminary data.</text>
</comment>
<proteinExistence type="predicted"/>
<name>A0AAV5ME61_9ROSI</name>
<keyword evidence="2" id="KW-1185">Reference proteome</keyword>
<protein>
    <submittedName>
        <fullName evidence="1">Uncharacterized protein</fullName>
    </submittedName>
</protein>
<accession>A0AAV5ME61</accession>